<dbReference type="Proteomes" id="UP000271010">
    <property type="component" value="Unassembled WGS sequence"/>
</dbReference>
<keyword evidence="3" id="KW-1185">Reference proteome</keyword>
<dbReference type="OrthoDB" id="680270at2"/>
<feature type="domain" description="Putative auto-transporter adhesin head GIN" evidence="1">
    <location>
        <begin position="102"/>
        <end position="282"/>
    </location>
</feature>
<evidence type="ECO:0000313" key="2">
    <source>
        <dbReference type="EMBL" id="RNI27448.1"/>
    </source>
</evidence>
<gene>
    <name evidence="2" type="ORF">EFA69_15055</name>
</gene>
<dbReference type="InterPro" id="IPR021255">
    <property type="entry name" value="DUF2807"/>
</dbReference>
<evidence type="ECO:0000259" key="1">
    <source>
        <dbReference type="Pfam" id="PF10988"/>
    </source>
</evidence>
<proteinExistence type="predicted"/>
<protein>
    <submittedName>
        <fullName evidence="2">DUF2807 domain-containing protein</fullName>
    </submittedName>
</protein>
<dbReference type="Gene3D" id="2.160.20.120">
    <property type="match status" value="1"/>
</dbReference>
<dbReference type="EMBL" id="RJJE01000017">
    <property type="protein sequence ID" value="RNI27448.1"/>
    <property type="molecule type" value="Genomic_DNA"/>
</dbReference>
<dbReference type="Pfam" id="PF10988">
    <property type="entry name" value="DUF2807"/>
    <property type="match status" value="1"/>
</dbReference>
<organism evidence="2 3">
    <name type="scientific">Rufibacter immobilis</name>
    <dbReference type="NCBI Taxonomy" id="1348778"/>
    <lineage>
        <taxon>Bacteria</taxon>
        <taxon>Pseudomonadati</taxon>
        <taxon>Bacteroidota</taxon>
        <taxon>Cytophagia</taxon>
        <taxon>Cytophagales</taxon>
        <taxon>Hymenobacteraceae</taxon>
        <taxon>Rufibacter</taxon>
    </lineage>
</organism>
<accession>A0A3M9MRV6</accession>
<comment type="caution">
    <text evidence="2">The sequence shown here is derived from an EMBL/GenBank/DDBJ whole genome shotgun (WGS) entry which is preliminary data.</text>
</comment>
<dbReference type="AlphaFoldDB" id="A0A3M9MRV6"/>
<reference evidence="2 3" key="1">
    <citation type="submission" date="2018-11" db="EMBL/GenBank/DDBJ databases">
        <title>Rufibacter latericius sp. nov., isolated from water in Baiyang Lake.</title>
        <authorList>
            <person name="Yang Y."/>
        </authorList>
    </citation>
    <scope>NUCLEOTIDE SEQUENCE [LARGE SCALE GENOMIC DNA]</scope>
    <source>
        <strain evidence="2 3">MCC P1</strain>
    </source>
</reference>
<sequence>MYVHGYLRQSGTQRDLVHSGNILRPKSESRSWLVHPGGYRLQLVPLVFDRPYSKNMHLKATLNYLSLFCLTGFLLSCDILGSGPCLEGSGSIKKEVRNVVAFKGVDMRIAGNVVITEGKAPEVSLESYSNLLKEIKTEVVNQTLVIRSESCLEYSNEEATVYITMPDIEHVELKSSGHVRVQAVPSSQKLRVGLSGSGTIHYLGSIARINLLHSGSGQITLEGFANHLETTLSGSGKIEGYFMNADTAKVLSSGSGIQQIWVNGTFDATVTGSGNIYYRGNPASISTYVTGSGKVVNGN</sequence>
<evidence type="ECO:0000313" key="3">
    <source>
        <dbReference type="Proteomes" id="UP000271010"/>
    </source>
</evidence>
<name>A0A3M9MRV6_9BACT</name>